<dbReference type="NCBIfam" id="TIGR01682">
    <property type="entry name" value="moaD"/>
    <property type="match status" value="1"/>
</dbReference>
<gene>
    <name evidence="4" type="ORF">EMK97_12990</name>
</gene>
<keyword evidence="5" id="KW-1185">Reference proteome</keyword>
<dbReference type="InterPro" id="IPR016155">
    <property type="entry name" value="Mopterin_synth/thiamin_S_b"/>
</dbReference>
<dbReference type="PANTHER" id="PTHR33359:SF1">
    <property type="entry name" value="MOLYBDOPTERIN SYNTHASE SULFUR CARRIER SUBUNIT"/>
    <property type="match status" value="1"/>
</dbReference>
<protein>
    <recommendedName>
        <fullName evidence="3">Molybdopterin synthase sulfur carrier subunit</fullName>
    </recommendedName>
</protein>
<evidence type="ECO:0000256" key="1">
    <source>
        <dbReference type="ARBA" id="ARBA00022741"/>
    </source>
</evidence>
<reference evidence="4 5" key="1">
    <citation type="submission" date="2018-12" db="EMBL/GenBank/DDBJ databases">
        <title>Complete genome of Litorilituus sediminis.</title>
        <authorList>
            <person name="Liu A."/>
            <person name="Rong J."/>
        </authorList>
    </citation>
    <scope>NUCLEOTIDE SEQUENCE [LARGE SCALE GENOMIC DNA]</scope>
    <source>
        <strain evidence="4 5">JCM 17549</strain>
    </source>
</reference>
<dbReference type="Proteomes" id="UP000290244">
    <property type="component" value="Chromosome"/>
</dbReference>
<keyword evidence="1" id="KW-0547">Nucleotide-binding</keyword>
<dbReference type="GO" id="GO:0006777">
    <property type="term" value="P:Mo-molybdopterin cofactor biosynthetic process"/>
    <property type="evidence" value="ECO:0007669"/>
    <property type="project" value="InterPro"/>
</dbReference>
<sequence length="82" mass="8844">MIKVVFFAALREQLNCDELSLDSADIATIADVKQQLVAKGELWQQVLNNGSLLCAVNHDMVDSNHSVKAGDEVAFFPPVTGG</sequence>
<dbReference type="GO" id="GO:0000166">
    <property type="term" value="F:nucleotide binding"/>
    <property type="evidence" value="ECO:0007669"/>
    <property type="project" value="UniProtKB-KW"/>
</dbReference>
<dbReference type="UniPathway" id="UPA00344"/>
<dbReference type="AlphaFoldDB" id="A0A4P6P4I0"/>
<dbReference type="OrthoDB" id="9801945at2"/>
<dbReference type="NCBIfam" id="NF008347">
    <property type="entry name" value="PRK11130.1"/>
    <property type="match status" value="1"/>
</dbReference>
<dbReference type="KEGG" id="lsd:EMK97_12990"/>
<evidence type="ECO:0000313" key="4">
    <source>
        <dbReference type="EMBL" id="QBG36566.1"/>
    </source>
</evidence>
<dbReference type="InterPro" id="IPR003749">
    <property type="entry name" value="ThiS/MoaD-like"/>
</dbReference>
<dbReference type="SUPFAM" id="SSF54285">
    <property type="entry name" value="MoaD/ThiS"/>
    <property type="match status" value="1"/>
</dbReference>
<name>A0A4P6P4I0_9GAMM</name>
<evidence type="ECO:0000256" key="2">
    <source>
        <dbReference type="ARBA" id="ARBA00024200"/>
    </source>
</evidence>
<organism evidence="4 5">
    <name type="scientific">Litorilituus sediminis</name>
    <dbReference type="NCBI Taxonomy" id="718192"/>
    <lineage>
        <taxon>Bacteria</taxon>
        <taxon>Pseudomonadati</taxon>
        <taxon>Pseudomonadota</taxon>
        <taxon>Gammaproteobacteria</taxon>
        <taxon>Alteromonadales</taxon>
        <taxon>Colwelliaceae</taxon>
        <taxon>Litorilituus</taxon>
    </lineage>
</organism>
<comment type="similarity">
    <text evidence="2">Belongs to the MoaD family.</text>
</comment>
<evidence type="ECO:0000256" key="3">
    <source>
        <dbReference type="ARBA" id="ARBA00024247"/>
    </source>
</evidence>
<dbReference type="InterPro" id="IPR044672">
    <property type="entry name" value="MOCS2A"/>
</dbReference>
<dbReference type="Gene3D" id="3.10.20.30">
    <property type="match status" value="1"/>
</dbReference>
<evidence type="ECO:0000313" key="5">
    <source>
        <dbReference type="Proteomes" id="UP000290244"/>
    </source>
</evidence>
<dbReference type="GO" id="GO:1990133">
    <property type="term" value="C:molybdopterin adenylyltransferase complex"/>
    <property type="evidence" value="ECO:0007669"/>
    <property type="project" value="TreeGrafter"/>
</dbReference>
<proteinExistence type="inferred from homology"/>
<dbReference type="CDD" id="cd00754">
    <property type="entry name" value="Ubl_MoaD"/>
    <property type="match status" value="1"/>
</dbReference>
<dbReference type="PANTHER" id="PTHR33359">
    <property type="entry name" value="MOLYBDOPTERIN SYNTHASE SULFUR CARRIER SUBUNIT"/>
    <property type="match status" value="1"/>
</dbReference>
<accession>A0A4P6P4I0</accession>
<dbReference type="Pfam" id="PF02597">
    <property type="entry name" value="ThiS"/>
    <property type="match status" value="1"/>
</dbReference>
<dbReference type="RefSeq" id="WP_130602836.1">
    <property type="nucleotide sequence ID" value="NZ_CP034759.1"/>
</dbReference>
<dbReference type="InterPro" id="IPR012675">
    <property type="entry name" value="Beta-grasp_dom_sf"/>
</dbReference>
<dbReference type="EMBL" id="CP034759">
    <property type="protein sequence ID" value="QBG36566.1"/>
    <property type="molecule type" value="Genomic_DNA"/>
</dbReference>